<dbReference type="EMBL" id="OU503058">
    <property type="protein sequence ID" value="CAI9787308.1"/>
    <property type="molecule type" value="Genomic_DNA"/>
</dbReference>
<dbReference type="AlphaFoldDB" id="A0AAD2AGI0"/>
<organism evidence="2 3">
    <name type="scientific">Fraxinus pennsylvanica</name>
    <dbReference type="NCBI Taxonomy" id="56036"/>
    <lineage>
        <taxon>Eukaryota</taxon>
        <taxon>Viridiplantae</taxon>
        <taxon>Streptophyta</taxon>
        <taxon>Embryophyta</taxon>
        <taxon>Tracheophyta</taxon>
        <taxon>Spermatophyta</taxon>
        <taxon>Magnoliopsida</taxon>
        <taxon>eudicotyledons</taxon>
        <taxon>Gunneridae</taxon>
        <taxon>Pentapetalae</taxon>
        <taxon>asterids</taxon>
        <taxon>lamiids</taxon>
        <taxon>Lamiales</taxon>
        <taxon>Oleaceae</taxon>
        <taxon>Oleeae</taxon>
        <taxon>Fraxinus</taxon>
    </lineage>
</organism>
<keyword evidence="1" id="KW-1133">Transmembrane helix</keyword>
<accession>A0AAD2AGI0</accession>
<evidence type="ECO:0000313" key="2">
    <source>
        <dbReference type="EMBL" id="CAI9787308.1"/>
    </source>
</evidence>
<dbReference type="PANTHER" id="PTHR35307">
    <property type="entry name" value="PROTEIN, PUTATIVE-RELATED"/>
    <property type="match status" value="1"/>
</dbReference>
<dbReference type="Proteomes" id="UP000834106">
    <property type="component" value="Chromosome 23"/>
</dbReference>
<protein>
    <submittedName>
        <fullName evidence="2">Uncharacterized protein</fullName>
    </submittedName>
</protein>
<gene>
    <name evidence="2" type="ORF">FPE_LOCUS34738</name>
</gene>
<evidence type="ECO:0000313" key="3">
    <source>
        <dbReference type="Proteomes" id="UP000834106"/>
    </source>
</evidence>
<evidence type="ECO:0000256" key="1">
    <source>
        <dbReference type="SAM" id="Phobius"/>
    </source>
</evidence>
<proteinExistence type="predicted"/>
<sequence>MEKGKRQKPINLIELLHKSNNFNGVREFDNNRVPSLHSHEPPNSWSLPVVTLTCIAIALPNISNDNANQLVRCVGEGLALLKRIEKSLDKNGALSIIRNAADVVWVGVDLYCKWQDKDLRKASLRGRTSKETLELLSNEAERTVKQFIGEVNDFLMDNPLNWPVKIIAANSMLEILQKQVKNRDLLDSKTCGLRESSLPLQVRHRKWKKFLHAKRRLVLNCYLGVQILLVWAGKLVLLISASFFHHIKKLKIFVIGASNNGGLESGGDALLDLTRYVLLLQGEPGIPKETLKNIWNEVDKMMEKGKRQKPIILIELLHKCNNFNGVRDFDNIRVPSLHSQEPPNSWSLPVVTLTCIAIALPNISNDNGNQLVTCVREGLSFLKLMEKSLDKNGALAIIRNAADVVWVGVNVYCKW</sequence>
<dbReference type="PANTHER" id="PTHR35307:SF3">
    <property type="entry name" value="DUF4220 DOMAIN-CONTAINING PROTEIN"/>
    <property type="match status" value="1"/>
</dbReference>
<feature type="transmembrane region" description="Helical" evidence="1">
    <location>
        <begin position="217"/>
        <end position="244"/>
    </location>
</feature>
<keyword evidence="3" id="KW-1185">Reference proteome</keyword>
<reference evidence="2" key="1">
    <citation type="submission" date="2023-05" db="EMBL/GenBank/DDBJ databases">
        <authorList>
            <person name="Huff M."/>
        </authorList>
    </citation>
    <scope>NUCLEOTIDE SEQUENCE</scope>
</reference>
<keyword evidence="1" id="KW-0472">Membrane</keyword>
<keyword evidence="1" id="KW-0812">Transmembrane</keyword>
<name>A0AAD2AGI0_9LAMI</name>